<evidence type="ECO:0000256" key="4">
    <source>
        <dbReference type="ARBA" id="ARBA00022679"/>
    </source>
</evidence>
<accession>A0A5E4PH32</accession>
<dbReference type="CDD" id="cd00130">
    <property type="entry name" value="PAS"/>
    <property type="match status" value="2"/>
</dbReference>
<dbReference type="CDD" id="cd16922">
    <property type="entry name" value="HATPase_EvgS-ArcB-TorS-like"/>
    <property type="match status" value="1"/>
</dbReference>
<evidence type="ECO:0000313" key="11">
    <source>
        <dbReference type="EMBL" id="VVC76360.1"/>
    </source>
</evidence>
<dbReference type="OrthoDB" id="9770795at2"/>
<keyword evidence="3 7" id="KW-0597">Phosphoprotein</keyword>
<dbReference type="GO" id="GO:0000155">
    <property type="term" value="F:phosphorelay sensor kinase activity"/>
    <property type="evidence" value="ECO:0007669"/>
    <property type="project" value="InterPro"/>
</dbReference>
<dbReference type="KEGG" id="asip:AQUSIP_16710"/>
<evidence type="ECO:0000256" key="7">
    <source>
        <dbReference type="PROSITE-ProRule" id="PRU00169"/>
    </source>
</evidence>
<dbReference type="Gene3D" id="3.30.450.20">
    <property type="entry name" value="PAS domain"/>
    <property type="match status" value="2"/>
</dbReference>
<dbReference type="PROSITE" id="PS50109">
    <property type="entry name" value="HIS_KIN"/>
    <property type="match status" value="1"/>
</dbReference>
<feature type="domain" description="PAC" evidence="10">
    <location>
        <begin position="231"/>
        <end position="283"/>
    </location>
</feature>
<feature type="domain" description="Response regulatory" evidence="9">
    <location>
        <begin position="550"/>
        <end position="667"/>
    </location>
</feature>
<proteinExistence type="predicted"/>
<dbReference type="Gene3D" id="3.40.50.2300">
    <property type="match status" value="1"/>
</dbReference>
<comment type="catalytic activity">
    <reaction evidence="1">
        <text>ATP + protein L-histidine = ADP + protein N-phospho-L-histidine.</text>
        <dbReference type="EC" id="2.7.13.3"/>
    </reaction>
</comment>
<dbReference type="InterPro" id="IPR013655">
    <property type="entry name" value="PAS_fold_3"/>
</dbReference>
<dbReference type="EMBL" id="LR699119">
    <property type="protein sequence ID" value="VVC76360.1"/>
    <property type="molecule type" value="Genomic_DNA"/>
</dbReference>
<evidence type="ECO:0000256" key="2">
    <source>
        <dbReference type="ARBA" id="ARBA00012438"/>
    </source>
</evidence>
<dbReference type="SMART" id="SM00091">
    <property type="entry name" value="PAS"/>
    <property type="match status" value="2"/>
</dbReference>
<feature type="modified residue" description="4-aspartylphosphate" evidence="7">
    <location>
        <position position="600"/>
    </location>
</feature>
<dbReference type="InterPro" id="IPR000700">
    <property type="entry name" value="PAS-assoc_C"/>
</dbReference>
<reference evidence="11 12" key="1">
    <citation type="submission" date="2019-08" db="EMBL/GenBank/DDBJ databases">
        <authorList>
            <person name="Guy L."/>
        </authorList>
    </citation>
    <scope>NUCLEOTIDE SEQUENCE [LARGE SCALE GENOMIC DNA]</scope>
    <source>
        <strain evidence="11 12">SGT-108</strain>
    </source>
</reference>
<keyword evidence="5 11" id="KW-0418">Kinase</keyword>
<dbReference type="SUPFAM" id="SSF55785">
    <property type="entry name" value="PYP-like sensor domain (PAS domain)"/>
    <property type="match status" value="2"/>
</dbReference>
<keyword evidence="6" id="KW-0902">Two-component regulatory system</keyword>
<dbReference type="PANTHER" id="PTHR43047:SF64">
    <property type="entry name" value="HISTIDINE KINASE CONTAINING CHEY-HOMOLOGOUS RECEIVER DOMAIN AND PAS DOMAIN-RELATED"/>
    <property type="match status" value="1"/>
</dbReference>
<name>A0A5E4PH32_9COXI</name>
<dbReference type="InterPro" id="IPR001789">
    <property type="entry name" value="Sig_transdc_resp-reg_receiver"/>
</dbReference>
<dbReference type="PRINTS" id="PR00344">
    <property type="entry name" value="BCTRLSENSOR"/>
</dbReference>
<evidence type="ECO:0000259" key="8">
    <source>
        <dbReference type="PROSITE" id="PS50109"/>
    </source>
</evidence>
<evidence type="ECO:0000256" key="6">
    <source>
        <dbReference type="ARBA" id="ARBA00023012"/>
    </source>
</evidence>
<dbReference type="InterPro" id="IPR035965">
    <property type="entry name" value="PAS-like_dom_sf"/>
</dbReference>
<dbReference type="SMART" id="SM00448">
    <property type="entry name" value="REC"/>
    <property type="match status" value="1"/>
</dbReference>
<dbReference type="InterPro" id="IPR003661">
    <property type="entry name" value="HisK_dim/P_dom"/>
</dbReference>
<dbReference type="Pfam" id="PF08447">
    <property type="entry name" value="PAS_3"/>
    <property type="match status" value="2"/>
</dbReference>
<dbReference type="SMART" id="SM00387">
    <property type="entry name" value="HATPase_c"/>
    <property type="match status" value="1"/>
</dbReference>
<dbReference type="Pfam" id="PF00072">
    <property type="entry name" value="Response_reg"/>
    <property type="match status" value="1"/>
</dbReference>
<sequence length="675" mass="77227">MKQAINAMKSLSDSNILNLGKYFYKLAECSQDVFWIRDVDYKTHLYISPVYEQVWGLTCQSLYENSESWLTTVHPKDRERVENGQDLIRLNPVEGRSYSLAYRIIRPDGELRRIEEVNFPIFDTNQHLIGFAGVAKDVTVEKLRLAELEQASKFFRFFAEKIHAVFWARDDSCNKQLYLSPGYEKVWGRSRESLYANPDSWLDTLHPEDREKASNVARFETLEEMGQDVQYEYRYRIFTPEGEIRWIKDTSFPIQNEDNKFIGFAGIAEDITKEVLHEKKLREAMQRAEVANQAKSDFLAMISHELRTPLNAILGMAQILKTRGLPPDLDEYVDIISNAGNGLLSLVSDILDFARLEAGKLSFSNDPFDLHRLISQIVHSLQYQAREKNIDLMLDYRAEDCNAVIGDANRVKQVMLNLLGNALKFTEQGYIKVLVNCRKKTKNKAVFEISVTDTGVGIKREKLESIFEKFSQIDSIYHRKHGGIGLGLAITKQLVETMGGEIQVNSEYGKGSEFRFTLHLKLQPGSEEKVQKPDPAIKLQASALPQYPMHVLLVEDNVINQKIAKVMLEDFGCRVDIVDNGQKVMERIGDLIHYDIIFMDVGLPDISGFDIVSKLRAIPKLVRVPVVAMTAHILERDRQQAIDAGMNHMIPKPISYEDIASVLEEYSRRNNPDHV</sequence>
<evidence type="ECO:0000256" key="3">
    <source>
        <dbReference type="ARBA" id="ARBA00022553"/>
    </source>
</evidence>
<keyword evidence="12" id="KW-1185">Reference proteome</keyword>
<evidence type="ECO:0000259" key="9">
    <source>
        <dbReference type="PROSITE" id="PS50110"/>
    </source>
</evidence>
<dbReference type="Pfam" id="PF00512">
    <property type="entry name" value="HisKA"/>
    <property type="match status" value="1"/>
</dbReference>
<dbReference type="EC" id="2.7.13.3" evidence="2"/>
<evidence type="ECO:0000259" key="10">
    <source>
        <dbReference type="PROSITE" id="PS50113"/>
    </source>
</evidence>
<dbReference type="Proteomes" id="UP000324194">
    <property type="component" value="Chromosome 1"/>
</dbReference>
<dbReference type="SMART" id="SM00086">
    <property type="entry name" value="PAC"/>
    <property type="match status" value="2"/>
</dbReference>
<dbReference type="PROSITE" id="PS50110">
    <property type="entry name" value="RESPONSE_REGULATORY"/>
    <property type="match status" value="1"/>
</dbReference>
<dbReference type="InterPro" id="IPR011006">
    <property type="entry name" value="CheY-like_superfamily"/>
</dbReference>
<dbReference type="SUPFAM" id="SSF52172">
    <property type="entry name" value="CheY-like"/>
    <property type="match status" value="1"/>
</dbReference>
<feature type="domain" description="PAC" evidence="10">
    <location>
        <begin position="98"/>
        <end position="150"/>
    </location>
</feature>
<evidence type="ECO:0000256" key="5">
    <source>
        <dbReference type="ARBA" id="ARBA00022777"/>
    </source>
</evidence>
<protein>
    <recommendedName>
        <fullName evidence="2">histidine kinase</fullName>
        <ecNumber evidence="2">2.7.13.3</ecNumber>
    </recommendedName>
</protein>
<dbReference type="AlphaFoldDB" id="A0A5E4PH32"/>
<evidence type="ECO:0000256" key="1">
    <source>
        <dbReference type="ARBA" id="ARBA00000085"/>
    </source>
</evidence>
<dbReference type="SUPFAM" id="SSF47384">
    <property type="entry name" value="Homodimeric domain of signal transducing histidine kinase"/>
    <property type="match status" value="1"/>
</dbReference>
<keyword evidence="4" id="KW-0808">Transferase</keyword>
<dbReference type="NCBIfam" id="TIGR00229">
    <property type="entry name" value="sensory_box"/>
    <property type="match status" value="2"/>
</dbReference>
<dbReference type="InterPro" id="IPR003594">
    <property type="entry name" value="HATPase_dom"/>
</dbReference>
<dbReference type="InterPro" id="IPR004358">
    <property type="entry name" value="Sig_transdc_His_kin-like_C"/>
</dbReference>
<dbReference type="SUPFAM" id="SSF55874">
    <property type="entry name" value="ATPase domain of HSP90 chaperone/DNA topoisomerase II/histidine kinase"/>
    <property type="match status" value="1"/>
</dbReference>
<dbReference type="InterPro" id="IPR001610">
    <property type="entry name" value="PAC"/>
</dbReference>
<dbReference type="PANTHER" id="PTHR43047">
    <property type="entry name" value="TWO-COMPONENT HISTIDINE PROTEIN KINASE"/>
    <property type="match status" value="1"/>
</dbReference>
<dbReference type="SMART" id="SM00388">
    <property type="entry name" value="HisKA"/>
    <property type="match status" value="1"/>
</dbReference>
<dbReference type="CDD" id="cd00082">
    <property type="entry name" value="HisKA"/>
    <property type="match status" value="1"/>
</dbReference>
<organism evidence="11 12">
    <name type="scientific">Aquicella siphonis</name>
    <dbReference type="NCBI Taxonomy" id="254247"/>
    <lineage>
        <taxon>Bacteria</taxon>
        <taxon>Pseudomonadati</taxon>
        <taxon>Pseudomonadota</taxon>
        <taxon>Gammaproteobacteria</taxon>
        <taxon>Legionellales</taxon>
        <taxon>Coxiellaceae</taxon>
        <taxon>Aquicella</taxon>
    </lineage>
</organism>
<dbReference type="InterPro" id="IPR000014">
    <property type="entry name" value="PAS"/>
</dbReference>
<evidence type="ECO:0000313" key="12">
    <source>
        <dbReference type="Proteomes" id="UP000324194"/>
    </source>
</evidence>
<dbReference type="InterPro" id="IPR036890">
    <property type="entry name" value="HATPase_C_sf"/>
</dbReference>
<dbReference type="FunFam" id="3.30.565.10:FF:000010">
    <property type="entry name" value="Sensor histidine kinase RcsC"/>
    <property type="match status" value="1"/>
</dbReference>
<dbReference type="CDD" id="cd17546">
    <property type="entry name" value="REC_hyHK_CKI1_RcsC-like"/>
    <property type="match status" value="1"/>
</dbReference>
<dbReference type="Pfam" id="PF02518">
    <property type="entry name" value="HATPase_c"/>
    <property type="match status" value="1"/>
</dbReference>
<dbReference type="InterPro" id="IPR005467">
    <property type="entry name" value="His_kinase_dom"/>
</dbReference>
<dbReference type="Gene3D" id="1.10.287.130">
    <property type="match status" value="1"/>
</dbReference>
<dbReference type="Gene3D" id="3.30.565.10">
    <property type="entry name" value="Histidine kinase-like ATPase, C-terminal domain"/>
    <property type="match status" value="1"/>
</dbReference>
<feature type="domain" description="Histidine kinase" evidence="8">
    <location>
        <begin position="301"/>
        <end position="522"/>
    </location>
</feature>
<dbReference type="InterPro" id="IPR036097">
    <property type="entry name" value="HisK_dim/P_sf"/>
</dbReference>
<dbReference type="PROSITE" id="PS50113">
    <property type="entry name" value="PAC"/>
    <property type="match status" value="2"/>
</dbReference>
<gene>
    <name evidence="11" type="primary">luxQ</name>
    <name evidence="11" type="ORF">AQUSIP_16710</name>
</gene>